<keyword evidence="3" id="KW-1185">Reference proteome</keyword>
<organism evidence="2 3">
    <name type="scientific">Colletotrichum salicis</name>
    <dbReference type="NCBI Taxonomy" id="1209931"/>
    <lineage>
        <taxon>Eukaryota</taxon>
        <taxon>Fungi</taxon>
        <taxon>Dikarya</taxon>
        <taxon>Ascomycota</taxon>
        <taxon>Pezizomycotina</taxon>
        <taxon>Sordariomycetes</taxon>
        <taxon>Hypocreomycetidae</taxon>
        <taxon>Glomerellales</taxon>
        <taxon>Glomerellaceae</taxon>
        <taxon>Colletotrichum</taxon>
        <taxon>Colletotrichum acutatum species complex</taxon>
    </lineage>
</organism>
<proteinExistence type="predicted"/>
<evidence type="ECO:0000313" key="3">
    <source>
        <dbReference type="Proteomes" id="UP000070121"/>
    </source>
</evidence>
<dbReference type="AlphaFoldDB" id="A0A135V527"/>
<feature type="signal peptide" evidence="1">
    <location>
        <begin position="1"/>
        <end position="24"/>
    </location>
</feature>
<dbReference type="Proteomes" id="UP000070121">
    <property type="component" value="Unassembled WGS sequence"/>
</dbReference>
<gene>
    <name evidence="2" type="ORF">CSAL01_01032</name>
</gene>
<keyword evidence="1" id="KW-0732">Signal</keyword>
<evidence type="ECO:0000256" key="1">
    <source>
        <dbReference type="SAM" id="SignalP"/>
    </source>
</evidence>
<evidence type="ECO:0000313" key="2">
    <source>
        <dbReference type="EMBL" id="KXH67794.1"/>
    </source>
</evidence>
<protein>
    <submittedName>
        <fullName evidence="2">Uncharacterized protein</fullName>
    </submittedName>
</protein>
<accession>A0A135V527</accession>
<sequence>MLLFTKAHSSNLLACLALVQLCSATAIDVTGLSPRGAYRDDSGSSDCLQVGCDTSVCAKDPVDALAVASKGVSLILGPDCAGWAEGSPSVVQGDKSCPAGTQLYRGDLRVWRAWNNVGKKFTTTFVAWEQFKGATCWGRKDVTCVKGPKQVPDPNTGLCGPWAL</sequence>
<dbReference type="OrthoDB" id="4793240at2759"/>
<reference evidence="2 3" key="1">
    <citation type="submission" date="2014-02" db="EMBL/GenBank/DDBJ databases">
        <title>The genome sequence of Colletotrichum salicis CBS 607.94.</title>
        <authorList>
            <person name="Baroncelli R."/>
            <person name="Thon M.R."/>
        </authorList>
    </citation>
    <scope>NUCLEOTIDE SEQUENCE [LARGE SCALE GENOMIC DNA]</scope>
    <source>
        <strain evidence="2 3">CBS 607.94</strain>
    </source>
</reference>
<name>A0A135V527_9PEZI</name>
<feature type="chain" id="PRO_5007805693" evidence="1">
    <location>
        <begin position="25"/>
        <end position="164"/>
    </location>
</feature>
<dbReference type="EMBL" id="JFFI01000425">
    <property type="protein sequence ID" value="KXH67794.1"/>
    <property type="molecule type" value="Genomic_DNA"/>
</dbReference>
<comment type="caution">
    <text evidence="2">The sequence shown here is derived from an EMBL/GenBank/DDBJ whole genome shotgun (WGS) entry which is preliminary data.</text>
</comment>